<dbReference type="Proteomes" id="UP000799770">
    <property type="component" value="Unassembled WGS sequence"/>
</dbReference>
<evidence type="ECO:0000256" key="3">
    <source>
        <dbReference type="ARBA" id="ARBA00022448"/>
    </source>
</evidence>
<sequence>MFSPEATISSARSSLRNPRRRQRKDSDGLKEQPRRKRSKLSQEVTADSPPHIKVNGNGRPIQNGHVSHHEVENSMVLVDMPVRDRKPAKRGSRDDSAAILTKNENYSFKRLPGFPPLLANSSTPFRAFPLPSAGLALALTSSQAFVWDYTSTNASPKVVTLPLSFNLKASDPLPVGAVVRNGPTNDFGILAIAPSSGRVTFWDNVETAEARSHLSQRHQSVEGVVSKMYSGEIITDIVDIEHAGYILIFSTGRLAQLTLRDSQGRPSISTHFVQGNANTGGSFFSFKGLLGSGIRQSIASVKARPSELKGQMEVVAATRNGVFKLWEFSWSGQQVFRKEVDVHDEMLSALQIGTTPETHGQQEAHILDFAIVAGNKEERSLSFLVLVALSGRNALDYSLLELVLSDNSGIVTRAIPIRNFNQPQLPRDPSGTLVLPTPAHTAFIHFPDALVVASLAEHEDDAEAQLLSDSGSPSLPPFQDTIYFSNERHVHITGQAPEHSSKLAVPSSAVFFVQDFGVCQLSALPPASDDDDMGRRKITAKSKLEQSTFYSTVPNNIVDFSVASRYSFGEEEVEAAAMAISDGILASSYDALEKVTSSMDEQLRKRCSALRTLISTLRAEYPPLSTKAKWYLLWHGEKMAAALQLWRRYEERLQAGQADLDTYREMALWPQLVRVVHEKFKTKIRPELGETDAVRQYFLRDIGKLEVILPWAWQLIRTFYMSDKKADRPGIMERLTETNQILLTAYETAFAFREENAEIYGINPNDILNGILKPECGYDLIPHPWTSIHNLVNAVRSVVDVGRTLAIDSFEEEFAEDLAKKLAQDNPRLVEVDCQIHIERFTWLSEQSEERRRASGKSVKEDFNKHVRPDQIFNLVNIGLAAEGMRIAEKFHDMTTLARLVWNETQFLEESKETTQSKMERYECEVKLKRMKEQVQHYFQKFGDPWARAYYSKFIKEQETGALLTRGHFDRRSLTKFLRSDPSRARLAWINEVLTEKDYKAAGHVLIQGAASRENNSWCKKVELSVAKLALLAKKESMPEDEAKAEVRGPSDVDDALAEASRQLQYSKILDQLYERFEPDIKGAMDDEAAVQLLMEQYAQGRLRKRPHLRMLLQQGFEHMVHNRVLDPALLIDVLTLMTDDQSDPLVDGVYTNDFALALRALALSWHDMDKTTRHSTSKLIWKRVLMKDDWASINDTKDVSDEQLTEILVNTATGQAFKALVEMLEERKAYSVVWPKPLHELFGGGVKDSDLCTRFGADDLRKDIIKENLDDEGILQVHAEKHRLDLWFQETAKAAQRQVELEKAEAGQHQQQSLLIIEPEEPYINGGMEPEIDESLEVAASEAFEGDDEQSVADQDIDMEDA</sequence>
<evidence type="ECO:0000259" key="9">
    <source>
        <dbReference type="Pfam" id="PF03177"/>
    </source>
</evidence>
<comment type="subcellular location">
    <subcellularLocation>
        <location evidence="1">Nucleus envelope</location>
    </subcellularLocation>
</comment>
<dbReference type="GO" id="GO:0017056">
    <property type="term" value="F:structural constituent of nuclear pore"/>
    <property type="evidence" value="ECO:0007669"/>
    <property type="project" value="InterPro"/>
</dbReference>
<feature type="compositionally biased region" description="Acidic residues" evidence="8">
    <location>
        <begin position="1345"/>
        <end position="1363"/>
    </location>
</feature>
<feature type="domain" description="Nucleoporin Nup133/Nup155-like N-terminal" evidence="10">
    <location>
        <begin position="101"/>
        <end position="518"/>
    </location>
</feature>
<evidence type="ECO:0000256" key="5">
    <source>
        <dbReference type="ARBA" id="ARBA00022927"/>
    </source>
</evidence>
<dbReference type="PANTHER" id="PTHR13405:SF11">
    <property type="entry name" value="NUCLEAR PORE COMPLEX PROTEIN NUP133"/>
    <property type="match status" value="1"/>
</dbReference>
<keyword evidence="6" id="KW-0811">Translocation</keyword>
<dbReference type="Gene3D" id="2.130.10.10">
    <property type="entry name" value="YVTN repeat-like/Quinoprotein amine dehydrogenase"/>
    <property type="match status" value="1"/>
</dbReference>
<evidence type="ECO:0000256" key="1">
    <source>
        <dbReference type="ARBA" id="ARBA00004259"/>
    </source>
</evidence>
<dbReference type="OrthoDB" id="103454at2759"/>
<evidence type="ECO:0000313" key="11">
    <source>
        <dbReference type="EMBL" id="KAF2117848.1"/>
    </source>
</evidence>
<feature type="domain" description="Nucleoporin Nup133/Nup155-like C-terminal" evidence="9">
    <location>
        <begin position="632"/>
        <end position="1290"/>
    </location>
</feature>
<evidence type="ECO:0000259" key="10">
    <source>
        <dbReference type="Pfam" id="PF08801"/>
    </source>
</evidence>
<dbReference type="Pfam" id="PF08801">
    <property type="entry name" value="Nucleoporin_N"/>
    <property type="match status" value="1"/>
</dbReference>
<evidence type="ECO:0000256" key="4">
    <source>
        <dbReference type="ARBA" id="ARBA00022816"/>
    </source>
</evidence>
<keyword evidence="4" id="KW-0509">mRNA transport</keyword>
<name>A0A6A5ZHG9_9PLEO</name>
<dbReference type="GO" id="GO:0016973">
    <property type="term" value="P:poly(A)+ mRNA export from nucleus"/>
    <property type="evidence" value="ECO:0007669"/>
    <property type="project" value="TreeGrafter"/>
</dbReference>
<dbReference type="InterPro" id="IPR037624">
    <property type="entry name" value="Nup133-like"/>
</dbReference>
<dbReference type="GO" id="GO:0000972">
    <property type="term" value="P:transcription-dependent tethering of RNA polymerase II gene DNA at nuclear periphery"/>
    <property type="evidence" value="ECO:0007669"/>
    <property type="project" value="TreeGrafter"/>
</dbReference>
<gene>
    <name evidence="11" type="ORF">BDV96DRAFT_571027</name>
</gene>
<evidence type="ECO:0000256" key="2">
    <source>
        <dbReference type="ARBA" id="ARBA00005569"/>
    </source>
</evidence>
<dbReference type="GO" id="GO:0006606">
    <property type="term" value="P:protein import into nucleus"/>
    <property type="evidence" value="ECO:0007669"/>
    <property type="project" value="TreeGrafter"/>
</dbReference>
<keyword evidence="5" id="KW-0653">Protein transport</keyword>
<dbReference type="InterPro" id="IPR007187">
    <property type="entry name" value="Nucleoporin_Nup133/Nup155_C"/>
</dbReference>
<dbReference type="Gene3D" id="1.20.58.1380">
    <property type="match status" value="1"/>
</dbReference>
<keyword evidence="3" id="KW-0813">Transport</keyword>
<dbReference type="SUPFAM" id="SSF117289">
    <property type="entry name" value="Nucleoporin domain"/>
    <property type="match status" value="1"/>
</dbReference>
<dbReference type="InterPro" id="IPR014908">
    <property type="entry name" value="Nucleoporin_Nup133/Nup155_N"/>
</dbReference>
<dbReference type="EMBL" id="ML977318">
    <property type="protein sequence ID" value="KAF2117848.1"/>
    <property type="molecule type" value="Genomic_DNA"/>
</dbReference>
<accession>A0A6A5ZHG9</accession>
<dbReference type="GO" id="GO:0031080">
    <property type="term" value="C:nuclear pore outer ring"/>
    <property type="evidence" value="ECO:0007669"/>
    <property type="project" value="TreeGrafter"/>
</dbReference>
<dbReference type="PANTHER" id="PTHR13405">
    <property type="entry name" value="NUCLEAR PORE COMPLEX PROTEIN NUP133"/>
    <property type="match status" value="1"/>
</dbReference>
<comment type="similarity">
    <text evidence="2">Belongs to the nucleoporin Nup133 family.</text>
</comment>
<protein>
    <submittedName>
        <fullName evidence="11">Non-repetitive/WGA-negative nucleoporin C-terminal-domain-containing protein</fullName>
    </submittedName>
</protein>
<feature type="region of interest" description="Disordered" evidence="8">
    <location>
        <begin position="1"/>
        <end position="65"/>
    </location>
</feature>
<feature type="region of interest" description="Disordered" evidence="8">
    <location>
        <begin position="1342"/>
        <end position="1363"/>
    </location>
</feature>
<evidence type="ECO:0000256" key="6">
    <source>
        <dbReference type="ARBA" id="ARBA00023010"/>
    </source>
</evidence>
<organism evidence="11 12">
    <name type="scientific">Lophiotrema nucula</name>
    <dbReference type="NCBI Taxonomy" id="690887"/>
    <lineage>
        <taxon>Eukaryota</taxon>
        <taxon>Fungi</taxon>
        <taxon>Dikarya</taxon>
        <taxon>Ascomycota</taxon>
        <taxon>Pezizomycotina</taxon>
        <taxon>Dothideomycetes</taxon>
        <taxon>Pleosporomycetidae</taxon>
        <taxon>Pleosporales</taxon>
        <taxon>Lophiotremataceae</taxon>
        <taxon>Lophiotrema</taxon>
    </lineage>
</organism>
<dbReference type="InterPro" id="IPR015943">
    <property type="entry name" value="WD40/YVTN_repeat-like_dom_sf"/>
</dbReference>
<keyword evidence="12" id="KW-1185">Reference proteome</keyword>
<reference evidence="11" key="1">
    <citation type="journal article" date="2020" name="Stud. Mycol.">
        <title>101 Dothideomycetes genomes: a test case for predicting lifestyles and emergence of pathogens.</title>
        <authorList>
            <person name="Haridas S."/>
            <person name="Albert R."/>
            <person name="Binder M."/>
            <person name="Bloem J."/>
            <person name="Labutti K."/>
            <person name="Salamov A."/>
            <person name="Andreopoulos B."/>
            <person name="Baker S."/>
            <person name="Barry K."/>
            <person name="Bills G."/>
            <person name="Bluhm B."/>
            <person name="Cannon C."/>
            <person name="Castanera R."/>
            <person name="Culley D."/>
            <person name="Daum C."/>
            <person name="Ezra D."/>
            <person name="Gonzalez J."/>
            <person name="Henrissat B."/>
            <person name="Kuo A."/>
            <person name="Liang C."/>
            <person name="Lipzen A."/>
            <person name="Lutzoni F."/>
            <person name="Magnuson J."/>
            <person name="Mondo S."/>
            <person name="Nolan M."/>
            <person name="Ohm R."/>
            <person name="Pangilinan J."/>
            <person name="Park H.-J."/>
            <person name="Ramirez L."/>
            <person name="Alfaro M."/>
            <person name="Sun H."/>
            <person name="Tritt A."/>
            <person name="Yoshinaga Y."/>
            <person name="Zwiers L.-H."/>
            <person name="Turgeon B."/>
            <person name="Goodwin S."/>
            <person name="Spatafora J."/>
            <person name="Crous P."/>
            <person name="Grigoriev I."/>
        </authorList>
    </citation>
    <scope>NUCLEOTIDE SEQUENCE</scope>
    <source>
        <strain evidence="11">CBS 627.86</strain>
    </source>
</reference>
<evidence type="ECO:0000313" key="12">
    <source>
        <dbReference type="Proteomes" id="UP000799770"/>
    </source>
</evidence>
<keyword evidence="7" id="KW-0539">Nucleus</keyword>
<evidence type="ECO:0000256" key="8">
    <source>
        <dbReference type="SAM" id="MobiDB-lite"/>
    </source>
</evidence>
<evidence type="ECO:0000256" key="7">
    <source>
        <dbReference type="ARBA" id="ARBA00023242"/>
    </source>
</evidence>
<proteinExistence type="inferred from homology"/>
<dbReference type="Pfam" id="PF03177">
    <property type="entry name" value="Nucleoporin_C"/>
    <property type="match status" value="1"/>
</dbReference>